<dbReference type="EMBL" id="CP061800">
    <property type="protein sequence ID" value="QTA84229.1"/>
    <property type="molecule type" value="Genomic_DNA"/>
</dbReference>
<dbReference type="AlphaFoldDB" id="A0A975BEH2"/>
<dbReference type="KEGG" id="dmm:dnm_002230"/>
<reference evidence="1" key="1">
    <citation type="journal article" date="2021" name="Microb. Physiol.">
        <title>Proteogenomic Insights into the Physiology of Marine, Sulfate-Reducing, Filamentous Desulfonema limicola and Desulfonema magnum.</title>
        <authorList>
            <person name="Schnaars V."/>
            <person name="Wohlbrand L."/>
            <person name="Scheve S."/>
            <person name="Hinrichs C."/>
            <person name="Reinhardt R."/>
            <person name="Rabus R."/>
        </authorList>
    </citation>
    <scope>NUCLEOTIDE SEQUENCE</scope>
    <source>
        <strain evidence="1">4be13</strain>
    </source>
</reference>
<evidence type="ECO:0000313" key="1">
    <source>
        <dbReference type="EMBL" id="QTA84229.1"/>
    </source>
</evidence>
<accession>A0A975BEH2</accession>
<evidence type="ECO:0000313" key="2">
    <source>
        <dbReference type="Proteomes" id="UP000663722"/>
    </source>
</evidence>
<name>A0A975BEH2_9BACT</name>
<proteinExistence type="predicted"/>
<protein>
    <submittedName>
        <fullName evidence="1">Uncharacterized protein</fullName>
    </submittedName>
</protein>
<keyword evidence="2" id="KW-1185">Reference proteome</keyword>
<sequence length="57" mass="7033">MIRSGRIACHSCFRRNDRKKFDYRVRLCVFVPLWHYKPRITSVFPGMTFEEKKSYFK</sequence>
<gene>
    <name evidence="1" type="ORF">dnm_002230</name>
</gene>
<organism evidence="1 2">
    <name type="scientific">Desulfonema magnum</name>
    <dbReference type="NCBI Taxonomy" id="45655"/>
    <lineage>
        <taxon>Bacteria</taxon>
        <taxon>Pseudomonadati</taxon>
        <taxon>Thermodesulfobacteriota</taxon>
        <taxon>Desulfobacteria</taxon>
        <taxon>Desulfobacterales</taxon>
        <taxon>Desulfococcaceae</taxon>
        <taxon>Desulfonema</taxon>
    </lineage>
</organism>
<dbReference type="Proteomes" id="UP000663722">
    <property type="component" value="Chromosome"/>
</dbReference>